<organism evidence="2 3">
    <name type="scientific">Vibrio ichthyoenteri ATCC 700023</name>
    <dbReference type="NCBI Taxonomy" id="870968"/>
    <lineage>
        <taxon>Bacteria</taxon>
        <taxon>Pseudomonadati</taxon>
        <taxon>Pseudomonadota</taxon>
        <taxon>Gammaproteobacteria</taxon>
        <taxon>Vibrionales</taxon>
        <taxon>Vibrionaceae</taxon>
        <taxon>Vibrio</taxon>
    </lineage>
</organism>
<name>F9S204_9VIBR</name>
<comment type="caution">
    <text evidence="2">The sequence shown here is derived from an EMBL/GenBank/DDBJ whole genome shotgun (WGS) entry which is preliminary data.</text>
</comment>
<dbReference type="RefSeq" id="WP_006712116.1">
    <property type="nucleotide sequence ID" value="NZ_AFWF01000123.1"/>
</dbReference>
<evidence type="ECO:0000256" key="1">
    <source>
        <dbReference type="SAM" id="Phobius"/>
    </source>
</evidence>
<keyword evidence="1" id="KW-1133">Transmembrane helix</keyword>
<sequence>MDLTKTEYFAVVLLCFCGITFLSHLYLTSDASPSVYAELEEFFQVEDCRPLIIESYSDGVVSPSEYRFIKGCVDEQPKRDFAFLVLEAK</sequence>
<gene>
    <name evidence="2" type="ORF">VII00023_03528</name>
</gene>
<dbReference type="EMBL" id="AFWF01000123">
    <property type="protein sequence ID" value="EGU40708.1"/>
    <property type="molecule type" value="Genomic_DNA"/>
</dbReference>
<dbReference type="Proteomes" id="UP000004605">
    <property type="component" value="Unassembled WGS sequence"/>
</dbReference>
<keyword evidence="3" id="KW-1185">Reference proteome</keyword>
<reference evidence="2 3" key="1">
    <citation type="journal article" date="2012" name="Int. J. Syst. Evol. Microbiol.">
        <title>Vibrio caribbeanicus sp. nov., isolated from the marine sponge Scleritoderma cyanea.</title>
        <authorList>
            <person name="Hoffmann M."/>
            <person name="Monday S.R."/>
            <person name="Allard M.W."/>
            <person name="Strain E.A."/>
            <person name="Whittaker P."/>
            <person name="Naum M."/>
            <person name="McCarthy P.J."/>
            <person name="Lopez J.V."/>
            <person name="Fischer M."/>
            <person name="Brown E.W."/>
        </authorList>
    </citation>
    <scope>NUCLEOTIDE SEQUENCE [LARGE SCALE GENOMIC DNA]</scope>
    <source>
        <strain evidence="2 3">ATCC 700023</strain>
    </source>
</reference>
<evidence type="ECO:0000313" key="3">
    <source>
        <dbReference type="Proteomes" id="UP000004605"/>
    </source>
</evidence>
<feature type="transmembrane region" description="Helical" evidence="1">
    <location>
        <begin position="7"/>
        <end position="27"/>
    </location>
</feature>
<protein>
    <submittedName>
        <fullName evidence="2">Uncharacterized protein</fullName>
    </submittedName>
</protein>
<evidence type="ECO:0000313" key="2">
    <source>
        <dbReference type="EMBL" id="EGU40708.1"/>
    </source>
</evidence>
<accession>F9S204</accession>
<dbReference type="AlphaFoldDB" id="F9S204"/>
<keyword evidence="1" id="KW-0812">Transmembrane</keyword>
<proteinExistence type="predicted"/>
<keyword evidence="1" id="KW-0472">Membrane</keyword>